<organism evidence="2 3">
    <name type="scientific">Pedococcus cremeus</name>
    <dbReference type="NCBI Taxonomy" id="587636"/>
    <lineage>
        <taxon>Bacteria</taxon>
        <taxon>Bacillati</taxon>
        <taxon>Actinomycetota</taxon>
        <taxon>Actinomycetes</taxon>
        <taxon>Micrococcales</taxon>
        <taxon>Intrasporangiaceae</taxon>
        <taxon>Pedococcus</taxon>
    </lineage>
</organism>
<dbReference type="Proteomes" id="UP000199019">
    <property type="component" value="Unassembled WGS sequence"/>
</dbReference>
<feature type="domain" description="Amine oxidase" evidence="1">
    <location>
        <begin position="15"/>
        <end position="421"/>
    </location>
</feature>
<dbReference type="OrthoDB" id="9767561at2"/>
<dbReference type="InterPro" id="IPR002937">
    <property type="entry name" value="Amino_oxidase"/>
</dbReference>
<evidence type="ECO:0000313" key="3">
    <source>
        <dbReference type="Proteomes" id="UP000199019"/>
    </source>
</evidence>
<name>A0A1H9QX98_9MICO</name>
<dbReference type="GO" id="GO:0016491">
    <property type="term" value="F:oxidoreductase activity"/>
    <property type="evidence" value="ECO:0007669"/>
    <property type="project" value="InterPro"/>
</dbReference>
<dbReference type="Pfam" id="PF01593">
    <property type="entry name" value="Amino_oxidase"/>
    <property type="match status" value="1"/>
</dbReference>
<evidence type="ECO:0000259" key="1">
    <source>
        <dbReference type="Pfam" id="PF01593"/>
    </source>
</evidence>
<dbReference type="STRING" id="587636.SAMN05216199_0774"/>
<dbReference type="EMBL" id="FOHB01000001">
    <property type="protein sequence ID" value="SER64845.1"/>
    <property type="molecule type" value="Genomic_DNA"/>
</dbReference>
<dbReference type="AlphaFoldDB" id="A0A1H9QX98"/>
<evidence type="ECO:0000313" key="2">
    <source>
        <dbReference type="EMBL" id="SER64845.1"/>
    </source>
</evidence>
<dbReference type="InterPro" id="IPR036188">
    <property type="entry name" value="FAD/NAD-bd_sf"/>
</dbReference>
<dbReference type="PANTHER" id="PTHR42841">
    <property type="entry name" value="AMINE OXIDASE"/>
    <property type="match status" value="1"/>
</dbReference>
<keyword evidence="3" id="KW-1185">Reference proteome</keyword>
<dbReference type="RefSeq" id="WP_091755477.1">
    <property type="nucleotide sequence ID" value="NZ_FOHB01000001.1"/>
</dbReference>
<reference evidence="3" key="1">
    <citation type="submission" date="2016-10" db="EMBL/GenBank/DDBJ databases">
        <authorList>
            <person name="Varghese N."/>
            <person name="Submissions S."/>
        </authorList>
    </citation>
    <scope>NUCLEOTIDE SEQUENCE [LARGE SCALE GENOMIC DNA]</scope>
    <source>
        <strain evidence="3">CGMCC 1.6963</strain>
    </source>
</reference>
<dbReference type="Gene3D" id="3.50.50.60">
    <property type="entry name" value="FAD/NAD(P)-binding domain"/>
    <property type="match status" value="1"/>
</dbReference>
<proteinExistence type="predicted"/>
<protein>
    <submittedName>
        <fullName evidence="2">Flavin containing amine oxidoreductase</fullName>
    </submittedName>
</protein>
<dbReference type="SUPFAM" id="SSF51905">
    <property type="entry name" value="FAD/NAD(P)-binding domain"/>
    <property type="match status" value="1"/>
</dbReference>
<accession>A0A1H9QX98</accession>
<gene>
    <name evidence="2" type="ORF">SAMN05216199_0774</name>
</gene>
<dbReference type="PRINTS" id="PR00419">
    <property type="entry name" value="ADXRDTASE"/>
</dbReference>
<sequence length="429" mass="45122">MSADDADVVVVGAGLAGLACARTLERAGLAVVVLESAPEVGGRVRTELVDGFRCDIGFQLVNPAYPAVRCLVDVDALRLRTFEPGVAVRRHDGPGALAVLADPRRAPRLLPRTVRSAWRAGYLDPVELFALARWAAPALGSPRSLLSRADTTLAASLDAAGARGALRREVLEPFLAGVLADDTGASSAAFVRLLVRCFLLGTPGVPAGGMGELPRQLAAGLHRPVRCGTAVEEVHAGSGGAGGPSVRTASGPLRSRAVVVATDGPDAGALLGSRLLDRRAETMNGLRTWWFAASRAPRPERMLVVDARRGPVVNTAVLSAVAPAYAPPGRSLVQATTLLPTEADERVVRRELDRLWGTSTSDWELVVRHDVARSLPRQLPPLQPRRPVALGDGLFVAGDHRDTASQQGALVSGRRAARAVLLELAGRRA</sequence>